<gene>
    <name evidence="4" type="ORF">FA14DRAFT_163342</name>
</gene>
<evidence type="ECO:0000256" key="3">
    <source>
        <dbReference type="ARBA" id="ARBA00022483"/>
    </source>
</evidence>
<dbReference type="PANTHER" id="PTHR21292">
    <property type="entry name" value="EXOCYST COMPLEX COMPONENT SEC6-RELATED"/>
    <property type="match status" value="1"/>
</dbReference>
<dbReference type="InterPro" id="IPR010326">
    <property type="entry name" value="EXOC3/Sec6"/>
</dbReference>
<dbReference type="Proteomes" id="UP000245771">
    <property type="component" value="Unassembled WGS sequence"/>
</dbReference>
<keyword evidence="5" id="KW-1185">Reference proteome</keyword>
<sequence>MVHIRSVGASTNESPQIGFVSSTNLVADHLKSPDDLAKIPALRKKLLKEQSSLSAKLKSGAKEQLEATRDGLIKLQATRKDVTSIRDSFTEIEGICGESMGTHDGMTSTSRNTNASRSFRVISEVSQIHRNFVETASILEKLEKLPSQIETLAIRLHKAQEDLLNPSNDILVLHFHISKLELFRNETVQIGRRCSSEVRQTLNEYFSPLDGLIKRFEAYLMEICSQMMELLRNGHLTIVILVLKIIEKESREDEKAAAIRLAKKANLEGAARFRSVIANARVIKLYRPKLMERLDEANRELFDECWSRFGAPKDEGERADYSDFLGHLDWIYQDLDFVKEEMEKVFPSDYNIFRFYVKSYHKHLGEILRNRILATDPEASILLVLYQFGQEYKKTMTKELDVDSKWLEPSLLGGKEQTIIDDYLGLITRKIDEWTANLMSDEVRDFVARERAPDESSEGLYGLQYAAILFQMINQQVDVAADSGQASILSRAVSHACQAMRASQATWLRVLEQEFKKQREAKGPEEVTEGLVEYVIALANDQLRSADYGEALMTRVEGMVSEKYKPQIREAIDNVINGYLDVSKRCTQVLVDLVFADLRPVLKDLFSYPQWYTEGIMTTIIETIRDYTSDYSERVNPDLFDVLCNDLMDRFMTSYLGSLRRTSKLRMPSAGERMRSDIEECRSMFASFKSTEDVASRFEVLDMVLSMITSSSTMVFLSYWTFAKAHGSQLAFLEALMRARDDIDKSDVTAIMESARRKVKQENLSEIPEGGITIVGRVEAAHAGEAGLFGGRLNLPGATKALTGALAASARLMGAGWRQANIPPVSST</sequence>
<dbReference type="InParanoid" id="A0A316VMZ4"/>
<keyword evidence="3" id="KW-0268">Exocytosis</keyword>
<dbReference type="STRING" id="1280837.A0A316VMZ4"/>
<dbReference type="FunFam" id="1.10.357.50:FF:000006">
    <property type="entry name" value="Exocyst complex component sec6"/>
    <property type="match status" value="1"/>
</dbReference>
<dbReference type="InterPro" id="IPR042532">
    <property type="entry name" value="EXOC3/Sec6_C"/>
</dbReference>
<dbReference type="PANTHER" id="PTHR21292:SF1">
    <property type="entry name" value="EXOCYST COMPLEX COMPONENT 3"/>
    <property type="match status" value="1"/>
</dbReference>
<evidence type="ECO:0000256" key="2">
    <source>
        <dbReference type="ARBA" id="ARBA00022448"/>
    </source>
</evidence>
<dbReference type="GO" id="GO:0006887">
    <property type="term" value="P:exocytosis"/>
    <property type="evidence" value="ECO:0007669"/>
    <property type="project" value="UniProtKB-KW"/>
</dbReference>
<accession>A0A316VMZ4</accession>
<reference evidence="4 5" key="1">
    <citation type="journal article" date="2018" name="Mol. Biol. Evol.">
        <title>Broad Genomic Sampling Reveals a Smut Pathogenic Ancestry of the Fungal Clade Ustilaginomycotina.</title>
        <authorList>
            <person name="Kijpornyongpan T."/>
            <person name="Mondo S.J."/>
            <person name="Barry K."/>
            <person name="Sandor L."/>
            <person name="Lee J."/>
            <person name="Lipzen A."/>
            <person name="Pangilinan J."/>
            <person name="LaButti K."/>
            <person name="Hainaut M."/>
            <person name="Henrissat B."/>
            <person name="Grigoriev I.V."/>
            <person name="Spatafora J.W."/>
            <person name="Aime M.C."/>
        </authorList>
    </citation>
    <scope>NUCLEOTIDE SEQUENCE [LARGE SCALE GENOMIC DNA]</scope>
    <source>
        <strain evidence="4 5">MCA 3882</strain>
    </source>
</reference>
<dbReference type="AlphaFoldDB" id="A0A316VMZ4"/>
<dbReference type="FunCoup" id="A0A316VMZ4">
    <property type="interactions" value="101"/>
</dbReference>
<proteinExistence type="inferred from homology"/>
<name>A0A316VMZ4_9BASI</name>
<keyword evidence="2" id="KW-0813">Transport</keyword>
<evidence type="ECO:0000313" key="4">
    <source>
        <dbReference type="EMBL" id="PWN37471.1"/>
    </source>
</evidence>
<dbReference type="EMBL" id="KZ819602">
    <property type="protein sequence ID" value="PWN37471.1"/>
    <property type="molecule type" value="Genomic_DNA"/>
</dbReference>
<dbReference type="Gene3D" id="1.10.357.70">
    <property type="entry name" value="Exocyst complex component Sec6, C-terminal domain"/>
    <property type="match status" value="1"/>
</dbReference>
<dbReference type="GO" id="GO:0000149">
    <property type="term" value="F:SNARE binding"/>
    <property type="evidence" value="ECO:0007669"/>
    <property type="project" value="TreeGrafter"/>
</dbReference>
<dbReference type="Pfam" id="PF06046">
    <property type="entry name" value="Sec6"/>
    <property type="match status" value="1"/>
</dbReference>
<dbReference type="Gene3D" id="1.10.357.50">
    <property type="match status" value="1"/>
</dbReference>
<organism evidence="4 5">
    <name type="scientific">Meira miltonrushii</name>
    <dbReference type="NCBI Taxonomy" id="1280837"/>
    <lineage>
        <taxon>Eukaryota</taxon>
        <taxon>Fungi</taxon>
        <taxon>Dikarya</taxon>
        <taxon>Basidiomycota</taxon>
        <taxon>Ustilaginomycotina</taxon>
        <taxon>Exobasidiomycetes</taxon>
        <taxon>Exobasidiales</taxon>
        <taxon>Brachybasidiaceae</taxon>
        <taxon>Meira</taxon>
    </lineage>
</organism>
<dbReference type="RefSeq" id="XP_025357773.1">
    <property type="nucleotide sequence ID" value="XM_025499812.1"/>
</dbReference>
<comment type="similarity">
    <text evidence="1">Belongs to the SEC6 family.</text>
</comment>
<dbReference type="OrthoDB" id="190098at2759"/>
<dbReference type="GeneID" id="37021593"/>
<evidence type="ECO:0000313" key="5">
    <source>
        <dbReference type="Proteomes" id="UP000245771"/>
    </source>
</evidence>
<dbReference type="GO" id="GO:0000145">
    <property type="term" value="C:exocyst"/>
    <property type="evidence" value="ECO:0007669"/>
    <property type="project" value="InterPro"/>
</dbReference>
<dbReference type="GO" id="GO:0051601">
    <property type="term" value="P:exocyst localization"/>
    <property type="evidence" value="ECO:0007669"/>
    <property type="project" value="TreeGrafter"/>
</dbReference>
<protein>
    <submittedName>
        <fullName evidence="4">Exocyst complex component Sec6</fullName>
    </submittedName>
</protein>
<evidence type="ECO:0000256" key="1">
    <source>
        <dbReference type="ARBA" id="ARBA00009447"/>
    </source>
</evidence>